<reference evidence="1 2" key="1">
    <citation type="submission" date="2020-07" db="EMBL/GenBank/DDBJ databases">
        <title>Sequencing the genomes of 1000 actinobacteria strains.</title>
        <authorList>
            <person name="Klenk H.-P."/>
        </authorList>
    </citation>
    <scope>NUCLEOTIDE SEQUENCE [LARGE SCALE GENOMIC DNA]</scope>
    <source>
        <strain evidence="1 2">DSM 18965</strain>
    </source>
</reference>
<protein>
    <recommendedName>
        <fullName evidence="3">DUF559 domain-containing protein</fullName>
    </recommendedName>
</protein>
<comment type="caution">
    <text evidence="1">The sequence shown here is derived from an EMBL/GenBank/DDBJ whole genome shotgun (WGS) entry which is preliminary data.</text>
</comment>
<evidence type="ECO:0000313" key="1">
    <source>
        <dbReference type="EMBL" id="NYD58380.1"/>
    </source>
</evidence>
<organism evidence="1 2">
    <name type="scientific">Nocardioides marinisabuli</name>
    <dbReference type="NCBI Taxonomy" id="419476"/>
    <lineage>
        <taxon>Bacteria</taxon>
        <taxon>Bacillati</taxon>
        <taxon>Actinomycetota</taxon>
        <taxon>Actinomycetes</taxon>
        <taxon>Propionibacteriales</taxon>
        <taxon>Nocardioidaceae</taxon>
        <taxon>Nocardioides</taxon>
    </lineage>
</organism>
<dbReference type="EMBL" id="JACCBE010000001">
    <property type="protein sequence ID" value="NYD58380.1"/>
    <property type="molecule type" value="Genomic_DNA"/>
</dbReference>
<sequence>MREIPEPLRSGPFTRAQALETGVSSRMLQGQRFVRVHPGVWKCRDSILTWDQALLAARLALPERAHPTAETRLRMLGLDTGVARPFRFVVEGDHHLALDGIFLHRTPHLPPLDGDGVTPAAAFIALCARARVADAIRVGDWLLHRDHMSLEELVGLALSAPWRDGAHEAVWVSHHLDGRSRSLPESELRAVVVFAGLPTPEPNGEMELDGVTVIADLWFGAWSTAVEYEGAQHQEDRAVYVADLDRYHLFRGHGIGYVQVTKERLRHARTLVGTIHRELLAHGYDGPPPDVGPGFALLWQRLSRQVGPRRERSRGRRTGLGAVS</sequence>
<gene>
    <name evidence="1" type="ORF">BKA08_002618</name>
</gene>
<evidence type="ECO:0000313" key="2">
    <source>
        <dbReference type="Proteomes" id="UP000516957"/>
    </source>
</evidence>
<dbReference type="RefSeq" id="WP_179616005.1">
    <property type="nucleotide sequence ID" value="NZ_JACCBE010000001.1"/>
</dbReference>
<name>A0A7Y9F2E6_9ACTN</name>
<dbReference type="AlphaFoldDB" id="A0A7Y9F2E6"/>
<evidence type="ECO:0008006" key="3">
    <source>
        <dbReference type="Google" id="ProtNLM"/>
    </source>
</evidence>
<keyword evidence="2" id="KW-1185">Reference proteome</keyword>
<proteinExistence type="predicted"/>
<dbReference type="Proteomes" id="UP000516957">
    <property type="component" value="Unassembled WGS sequence"/>
</dbReference>
<accession>A0A7Y9F2E6</accession>